<dbReference type="GO" id="GO:0046677">
    <property type="term" value="P:response to antibiotic"/>
    <property type="evidence" value="ECO:0007669"/>
    <property type="project" value="InterPro"/>
</dbReference>
<dbReference type="EMBL" id="BCMI01000006">
    <property type="protein sequence ID" value="GAX05587.1"/>
    <property type="molecule type" value="Genomic_DNA"/>
</dbReference>
<dbReference type="InterPro" id="IPR045155">
    <property type="entry name" value="Beta-lactam_cat"/>
</dbReference>
<name>A0A1Z5IV13_9LACO</name>
<dbReference type="InterPro" id="IPR012338">
    <property type="entry name" value="Beta-lactam/transpept-like"/>
</dbReference>
<dbReference type="SUPFAM" id="SSF56601">
    <property type="entry name" value="beta-lactamase/transpeptidase-like"/>
    <property type="match status" value="1"/>
</dbReference>
<protein>
    <submittedName>
        <fullName evidence="2">Beta-lactamase class A</fullName>
    </submittedName>
</protein>
<reference evidence="2 3" key="1">
    <citation type="submission" date="2015-11" db="EMBL/GenBank/DDBJ databases">
        <title>Draft genome sequences of new species of the genus Lactobacillus isolated from orchardgrass silage.</title>
        <authorList>
            <person name="Tohno M."/>
            <person name="Tanizawa Y."/>
            <person name="Arita M."/>
        </authorList>
    </citation>
    <scope>NUCLEOTIDE SEQUENCE [LARGE SCALE GENOMIC DNA]</scope>
    <source>
        <strain evidence="2 3">IWT25</strain>
    </source>
</reference>
<evidence type="ECO:0000313" key="3">
    <source>
        <dbReference type="Proteomes" id="UP000198414"/>
    </source>
</evidence>
<dbReference type="Gene3D" id="3.40.710.10">
    <property type="entry name" value="DD-peptidase/beta-lactamase superfamily"/>
    <property type="match status" value="1"/>
</dbReference>
<dbReference type="Pfam" id="PF13354">
    <property type="entry name" value="Beta-lactamase2"/>
    <property type="match status" value="1"/>
</dbReference>
<sequence length="246" mass="27977">MSLQTDINEIIAPYKESVSICMYHTDKPVYGFQEHKQMPAASLIKLAILAAQFEHHEDLNRSISTFRTPMVGGAGVLKQLKQSDWTISDILGLMISVSDNYAANVMIDHLSKASVNQWLIKNEYQETKLQRRLMDTDAQAAGNENLISAFDALRLFRQLMQNYPQTRKWFLNQQFRGKLPLMMDEIATDVKIYNKTGEGPLIDHDVARFSKNGNFIDVAVLTWGIPDRLAVIAIMAKIGRLIYRSL</sequence>
<dbReference type="GO" id="GO:0008800">
    <property type="term" value="F:beta-lactamase activity"/>
    <property type="evidence" value="ECO:0007669"/>
    <property type="project" value="InterPro"/>
</dbReference>
<proteinExistence type="predicted"/>
<dbReference type="Proteomes" id="UP000198414">
    <property type="component" value="Unassembled WGS sequence"/>
</dbReference>
<feature type="domain" description="Beta-lactamase class A catalytic" evidence="1">
    <location>
        <begin position="26"/>
        <end position="221"/>
    </location>
</feature>
<comment type="caution">
    <text evidence="2">The sequence shown here is derived from an EMBL/GenBank/DDBJ whole genome shotgun (WGS) entry which is preliminary data.</text>
</comment>
<dbReference type="OrthoDB" id="9775096at2"/>
<dbReference type="PANTHER" id="PTHR35333:SF3">
    <property type="entry name" value="BETA-LACTAMASE-TYPE TRANSPEPTIDASE FOLD CONTAINING PROTEIN"/>
    <property type="match status" value="1"/>
</dbReference>
<evidence type="ECO:0000259" key="1">
    <source>
        <dbReference type="Pfam" id="PF13354"/>
    </source>
</evidence>
<organism evidence="2 3">
    <name type="scientific">Secundilactobacillus pentosiphilus</name>
    <dbReference type="NCBI Taxonomy" id="1714682"/>
    <lineage>
        <taxon>Bacteria</taxon>
        <taxon>Bacillati</taxon>
        <taxon>Bacillota</taxon>
        <taxon>Bacilli</taxon>
        <taxon>Lactobacillales</taxon>
        <taxon>Lactobacillaceae</taxon>
        <taxon>Secundilactobacillus</taxon>
    </lineage>
</organism>
<dbReference type="GO" id="GO:0030655">
    <property type="term" value="P:beta-lactam antibiotic catabolic process"/>
    <property type="evidence" value="ECO:0007669"/>
    <property type="project" value="InterPro"/>
</dbReference>
<gene>
    <name evidence="2" type="ORF">IWT25_00911</name>
</gene>
<dbReference type="PANTHER" id="PTHR35333">
    <property type="entry name" value="BETA-LACTAMASE"/>
    <property type="match status" value="1"/>
</dbReference>
<evidence type="ECO:0000313" key="2">
    <source>
        <dbReference type="EMBL" id="GAX05587.1"/>
    </source>
</evidence>
<dbReference type="InterPro" id="IPR000871">
    <property type="entry name" value="Beta-lactam_class-A"/>
</dbReference>
<accession>A0A1Z5IV13</accession>
<dbReference type="RefSeq" id="WP_089120861.1">
    <property type="nucleotide sequence ID" value="NZ_BCMI01000006.1"/>
</dbReference>
<dbReference type="AlphaFoldDB" id="A0A1Z5IV13"/>